<protein>
    <submittedName>
        <fullName evidence="1">7585_t:CDS:1</fullName>
    </submittedName>
</protein>
<sequence length="152" mass="17658">MDHIIPIHMVQVNSIASNGAFRSLKDILFVLIPKLAYSKSAILQVGDIIHIKLKQQNCVPDKLHIMLHITDVLFEYLFFKLLIKLTFNKKQKNNEITVREQIESTIYSISVNIFKFKEPEAPKRKWHWTSLMGPDKLIILNKFPVTSFILGQ</sequence>
<gene>
    <name evidence="1" type="ORF">GMARGA_LOCUS18050</name>
</gene>
<dbReference type="Proteomes" id="UP000789901">
    <property type="component" value="Unassembled WGS sequence"/>
</dbReference>
<proteinExistence type="predicted"/>
<keyword evidence="2" id="KW-1185">Reference proteome</keyword>
<evidence type="ECO:0000313" key="1">
    <source>
        <dbReference type="EMBL" id="CAG8766351.1"/>
    </source>
</evidence>
<dbReference type="EMBL" id="CAJVQB010014095">
    <property type="protein sequence ID" value="CAG8766351.1"/>
    <property type="molecule type" value="Genomic_DNA"/>
</dbReference>
<accession>A0ABN7VHD5</accession>
<organism evidence="1 2">
    <name type="scientific">Gigaspora margarita</name>
    <dbReference type="NCBI Taxonomy" id="4874"/>
    <lineage>
        <taxon>Eukaryota</taxon>
        <taxon>Fungi</taxon>
        <taxon>Fungi incertae sedis</taxon>
        <taxon>Mucoromycota</taxon>
        <taxon>Glomeromycotina</taxon>
        <taxon>Glomeromycetes</taxon>
        <taxon>Diversisporales</taxon>
        <taxon>Gigasporaceae</taxon>
        <taxon>Gigaspora</taxon>
    </lineage>
</organism>
<comment type="caution">
    <text evidence="1">The sequence shown here is derived from an EMBL/GenBank/DDBJ whole genome shotgun (WGS) entry which is preliminary data.</text>
</comment>
<reference evidence="1 2" key="1">
    <citation type="submission" date="2021-06" db="EMBL/GenBank/DDBJ databases">
        <authorList>
            <person name="Kallberg Y."/>
            <person name="Tangrot J."/>
            <person name="Rosling A."/>
        </authorList>
    </citation>
    <scope>NUCLEOTIDE SEQUENCE [LARGE SCALE GENOMIC DNA]</scope>
    <source>
        <strain evidence="1 2">120-4 pot B 10/14</strain>
    </source>
</reference>
<name>A0ABN7VHD5_GIGMA</name>
<evidence type="ECO:0000313" key="2">
    <source>
        <dbReference type="Proteomes" id="UP000789901"/>
    </source>
</evidence>